<sequence>MDIEGGLKAGALSVLVDCRGAGKLTVRVEPVGLNFPMTCAAGEVSSVHNQVEVGHPRPRGTVSVTASSGVRWAITVGQ</sequence>
<dbReference type="Proteomes" id="UP000661858">
    <property type="component" value="Unassembled WGS sequence"/>
</dbReference>
<gene>
    <name evidence="1" type="ORF">JK359_07400</name>
</gene>
<dbReference type="EMBL" id="JAERRK010000003">
    <property type="protein sequence ID" value="MBL1081808.1"/>
    <property type="molecule type" value="Genomic_DNA"/>
</dbReference>
<evidence type="ECO:0000313" key="2">
    <source>
        <dbReference type="Proteomes" id="UP000661858"/>
    </source>
</evidence>
<comment type="caution">
    <text evidence="1">The sequence shown here is derived from an EMBL/GenBank/DDBJ whole genome shotgun (WGS) entry which is preliminary data.</text>
</comment>
<name>A0A937JNU9_9ACTN</name>
<keyword evidence="2" id="KW-1185">Reference proteome</keyword>
<dbReference type="AlphaFoldDB" id="A0A937JNU9"/>
<protein>
    <submittedName>
        <fullName evidence="1">Uncharacterized protein</fullName>
    </submittedName>
</protein>
<proteinExistence type="predicted"/>
<organism evidence="1 2">
    <name type="scientific">Streptomyces actinomycinicus</name>
    <dbReference type="NCBI Taxonomy" id="1695166"/>
    <lineage>
        <taxon>Bacteria</taxon>
        <taxon>Bacillati</taxon>
        <taxon>Actinomycetota</taxon>
        <taxon>Actinomycetes</taxon>
        <taxon>Kitasatosporales</taxon>
        <taxon>Streptomycetaceae</taxon>
        <taxon>Streptomyces</taxon>
    </lineage>
</organism>
<evidence type="ECO:0000313" key="1">
    <source>
        <dbReference type="EMBL" id="MBL1081808.1"/>
    </source>
</evidence>
<reference evidence="1" key="1">
    <citation type="submission" date="2021-01" db="EMBL/GenBank/DDBJ databases">
        <title>WGS of actinomycetes isolated from Thailand.</title>
        <authorList>
            <person name="Thawai C."/>
        </authorList>
    </citation>
    <scope>NUCLEOTIDE SEQUENCE</scope>
    <source>
        <strain evidence="1">RCU-197</strain>
    </source>
</reference>
<accession>A0A937JNU9</accession>